<evidence type="ECO:0008006" key="6">
    <source>
        <dbReference type="Google" id="ProtNLM"/>
    </source>
</evidence>
<dbReference type="AlphaFoldDB" id="A0AAW1X2X8"/>
<comment type="caution">
    <text evidence="4">The sequence shown here is derived from an EMBL/GenBank/DDBJ whole genome shotgun (WGS) entry which is preliminary data.</text>
</comment>
<proteinExistence type="inferred from homology"/>
<dbReference type="Pfam" id="PF01535">
    <property type="entry name" value="PPR"/>
    <property type="match status" value="3"/>
</dbReference>
<gene>
    <name evidence="4" type="ORF">M0R45_018157</name>
</gene>
<dbReference type="PROSITE" id="PS51375">
    <property type="entry name" value="PPR"/>
    <property type="match status" value="3"/>
</dbReference>
<dbReference type="Pfam" id="PF13812">
    <property type="entry name" value="PPR_3"/>
    <property type="match status" value="1"/>
</dbReference>
<evidence type="ECO:0000256" key="3">
    <source>
        <dbReference type="PROSITE-ProRule" id="PRU00708"/>
    </source>
</evidence>
<comment type="similarity">
    <text evidence="1">Belongs to the PPR family. P subfamily.</text>
</comment>
<keyword evidence="2" id="KW-0677">Repeat</keyword>
<dbReference type="PANTHER" id="PTHR47447:SF28">
    <property type="entry name" value="PENTACOTRIPEPTIDE-REPEAT REGION OF PRORP DOMAIN-CONTAINING PROTEIN"/>
    <property type="match status" value="1"/>
</dbReference>
<evidence type="ECO:0000256" key="1">
    <source>
        <dbReference type="ARBA" id="ARBA00007626"/>
    </source>
</evidence>
<accession>A0AAW1X2X8</accession>
<dbReference type="NCBIfam" id="TIGR00756">
    <property type="entry name" value="PPR"/>
    <property type="match status" value="5"/>
</dbReference>
<reference evidence="4 5" key="1">
    <citation type="journal article" date="2023" name="G3 (Bethesda)">
        <title>A chromosome-length genome assembly and annotation of blackberry (Rubus argutus, cv. 'Hillquist').</title>
        <authorList>
            <person name="Bruna T."/>
            <person name="Aryal R."/>
            <person name="Dudchenko O."/>
            <person name="Sargent D.J."/>
            <person name="Mead D."/>
            <person name="Buti M."/>
            <person name="Cavallini A."/>
            <person name="Hytonen T."/>
            <person name="Andres J."/>
            <person name="Pham M."/>
            <person name="Weisz D."/>
            <person name="Mascagni F."/>
            <person name="Usai G."/>
            <person name="Natali L."/>
            <person name="Bassil N."/>
            <person name="Fernandez G.E."/>
            <person name="Lomsadze A."/>
            <person name="Armour M."/>
            <person name="Olukolu B."/>
            <person name="Poorten T."/>
            <person name="Britton C."/>
            <person name="Davik J."/>
            <person name="Ashrafi H."/>
            <person name="Aiden E.L."/>
            <person name="Borodovsky M."/>
            <person name="Worthington M."/>
        </authorList>
    </citation>
    <scope>NUCLEOTIDE SEQUENCE [LARGE SCALE GENOMIC DNA]</scope>
    <source>
        <strain evidence="4">PI 553951</strain>
    </source>
</reference>
<dbReference type="Proteomes" id="UP001457282">
    <property type="component" value="Unassembled WGS sequence"/>
</dbReference>
<dbReference type="PANTHER" id="PTHR47447">
    <property type="entry name" value="OS03G0856100 PROTEIN"/>
    <property type="match status" value="1"/>
</dbReference>
<dbReference type="Gene3D" id="1.25.40.10">
    <property type="entry name" value="Tetratricopeptide repeat domain"/>
    <property type="match status" value="3"/>
</dbReference>
<organism evidence="4 5">
    <name type="scientific">Rubus argutus</name>
    <name type="common">Southern blackberry</name>
    <dbReference type="NCBI Taxonomy" id="59490"/>
    <lineage>
        <taxon>Eukaryota</taxon>
        <taxon>Viridiplantae</taxon>
        <taxon>Streptophyta</taxon>
        <taxon>Embryophyta</taxon>
        <taxon>Tracheophyta</taxon>
        <taxon>Spermatophyta</taxon>
        <taxon>Magnoliopsida</taxon>
        <taxon>eudicotyledons</taxon>
        <taxon>Gunneridae</taxon>
        <taxon>Pentapetalae</taxon>
        <taxon>rosids</taxon>
        <taxon>fabids</taxon>
        <taxon>Rosales</taxon>
        <taxon>Rosaceae</taxon>
        <taxon>Rosoideae</taxon>
        <taxon>Rosoideae incertae sedis</taxon>
        <taxon>Rubus</taxon>
    </lineage>
</organism>
<evidence type="ECO:0000313" key="5">
    <source>
        <dbReference type="Proteomes" id="UP001457282"/>
    </source>
</evidence>
<feature type="repeat" description="PPR" evidence="3">
    <location>
        <begin position="264"/>
        <end position="298"/>
    </location>
</feature>
<name>A0AAW1X2X8_RUBAR</name>
<dbReference type="EMBL" id="JBEDUW010000004">
    <property type="protein sequence ID" value="KAK9930849.1"/>
    <property type="molecule type" value="Genomic_DNA"/>
</dbReference>
<dbReference type="Pfam" id="PF13041">
    <property type="entry name" value="PPR_2"/>
    <property type="match status" value="1"/>
</dbReference>
<keyword evidence="5" id="KW-1185">Reference proteome</keyword>
<feature type="repeat" description="PPR" evidence="3">
    <location>
        <begin position="195"/>
        <end position="229"/>
    </location>
</feature>
<feature type="repeat" description="PPR" evidence="3">
    <location>
        <begin position="299"/>
        <end position="333"/>
    </location>
</feature>
<dbReference type="InterPro" id="IPR002885">
    <property type="entry name" value="PPR_rpt"/>
</dbReference>
<evidence type="ECO:0000313" key="4">
    <source>
        <dbReference type="EMBL" id="KAK9930849.1"/>
    </source>
</evidence>
<dbReference type="InterPro" id="IPR011990">
    <property type="entry name" value="TPR-like_helical_dom_sf"/>
</dbReference>
<evidence type="ECO:0000256" key="2">
    <source>
        <dbReference type="ARBA" id="ARBA00022737"/>
    </source>
</evidence>
<protein>
    <recommendedName>
        <fullName evidence="6">Pentatricopeptide repeat-containing protein</fullName>
    </recommendedName>
</protein>
<sequence length="365" mass="41812">MLARLHNLKLYSISKTHLHALRYFSNPLCTITDPAQVTESPELPSWVKFFENKHPKDASSDDDFVIPSLANWVETHNLNHPTKSPKPLGETADTDIENVSTILKIRYPSPENAAQALDGYDFNLSNNLVQRVLMRFSNDWVPALGFFTWANNQTGYRHPPEAYNSMVDILGKSKNFELMWDVVKEMDRIEGGYVTLETMTKVFRRLAKAGKHQEAIEAFRGMERFGVSKDVVALNTLMASLVKERRVEHAQEAFLEFKESIPVNAHTFNILIHGWCKNRKLDIARKTMEEMESHGFCPDVFSYSSLIEAYCSDKDFRKVDEVLSEMKGKGKLTKALEVYEEMKRNGLVPDVSFYSSLIYILGKAW</sequence>